<dbReference type="Proteomes" id="UP000030649">
    <property type="component" value="Unassembled WGS sequence"/>
</dbReference>
<proteinExistence type="predicted"/>
<evidence type="ECO:0000313" key="1">
    <source>
        <dbReference type="EMBL" id="ERG91436.1"/>
    </source>
</evidence>
<accession>U1PH10</accession>
<dbReference type="HOGENOM" id="CLU_2629641_0_0_2"/>
<sequence length="77" mass="8527">MSVKSMNAITGFSHRLVRYAVERHFESIFLLTLMFAPAPSLHIFLCPTYVAVLEVSTAVLESSPSVVTLATHPEHAR</sequence>
<dbReference type="AlphaFoldDB" id="U1PH10"/>
<protein>
    <submittedName>
        <fullName evidence="1">Uncharacterized protein</fullName>
    </submittedName>
</protein>
<evidence type="ECO:0000313" key="2">
    <source>
        <dbReference type="Proteomes" id="UP000030649"/>
    </source>
</evidence>
<name>U1PH10_9EURY</name>
<gene>
    <name evidence="1" type="ORF">J07HQW1_01470</name>
</gene>
<dbReference type="EMBL" id="KE356560">
    <property type="protein sequence ID" value="ERG91436.1"/>
    <property type="molecule type" value="Genomic_DNA"/>
</dbReference>
<reference evidence="1 2" key="1">
    <citation type="journal article" date="2013" name="PLoS ONE">
        <title>Assembly-driven community genomics of a hypersaline microbial ecosystem.</title>
        <authorList>
            <person name="Podell S."/>
            <person name="Ugalde J.A."/>
            <person name="Narasingarao P."/>
            <person name="Banfield J.F."/>
            <person name="Heidelberg K.B."/>
            <person name="Allen E.E."/>
        </authorList>
    </citation>
    <scope>NUCLEOTIDE SEQUENCE [LARGE SCALE GENOMIC DNA]</scope>
    <source>
        <strain evidence="2">J07HQW1</strain>
    </source>
</reference>
<organism evidence="1 2">
    <name type="scientific">Haloquadratum walsbyi J07HQW1</name>
    <dbReference type="NCBI Taxonomy" id="1238424"/>
    <lineage>
        <taxon>Archaea</taxon>
        <taxon>Methanobacteriati</taxon>
        <taxon>Methanobacteriota</taxon>
        <taxon>Stenosarchaea group</taxon>
        <taxon>Halobacteria</taxon>
        <taxon>Halobacteriales</taxon>
        <taxon>Haloferacaceae</taxon>
        <taxon>Haloquadratum</taxon>
    </lineage>
</organism>